<dbReference type="PANTHER" id="PTHR46060:SF1">
    <property type="entry name" value="MARINER MOS1 TRANSPOSASE-LIKE PROTEIN"/>
    <property type="match status" value="1"/>
</dbReference>
<keyword evidence="3" id="KW-1185">Reference proteome</keyword>
<dbReference type="InterPro" id="IPR036397">
    <property type="entry name" value="RNaseH_sf"/>
</dbReference>
<sequence>MDSFKKNARVEALIFDAWNSLPDCYSEVKKLAFEVLTIFGSTYSCEQAFSCMNIIKIIDELRKNNRTPHIILHHDEASSHTAKQTNKFLKEKNLELMSNPAYRPDLASCDSFLFPKIKNQLRGQRFSSPEEAVEEYEKHVSAVTGRGINVFKIPLFV</sequence>
<accession>A0A4C1V5Z5</accession>
<dbReference type="AlphaFoldDB" id="A0A4C1V5Z5"/>
<name>A0A4C1V5Z5_EUMVA</name>
<evidence type="ECO:0000259" key="1">
    <source>
        <dbReference type="Pfam" id="PF13358"/>
    </source>
</evidence>
<dbReference type="Proteomes" id="UP000299102">
    <property type="component" value="Unassembled WGS sequence"/>
</dbReference>
<evidence type="ECO:0000313" key="3">
    <source>
        <dbReference type="Proteomes" id="UP000299102"/>
    </source>
</evidence>
<dbReference type="OrthoDB" id="10042427at2759"/>
<protein>
    <submittedName>
        <fullName evidence="2">Mariner Mos1 transposase</fullName>
    </submittedName>
</protein>
<dbReference type="Pfam" id="PF13358">
    <property type="entry name" value="DDE_3"/>
    <property type="match status" value="1"/>
</dbReference>
<dbReference type="InterPro" id="IPR052709">
    <property type="entry name" value="Transposase-MT_Hybrid"/>
</dbReference>
<dbReference type="PANTHER" id="PTHR46060">
    <property type="entry name" value="MARINER MOS1 TRANSPOSASE-LIKE PROTEIN"/>
    <property type="match status" value="1"/>
</dbReference>
<comment type="caution">
    <text evidence="2">The sequence shown here is derived from an EMBL/GenBank/DDBJ whole genome shotgun (WGS) entry which is preliminary data.</text>
</comment>
<dbReference type="GO" id="GO:0003676">
    <property type="term" value="F:nucleic acid binding"/>
    <property type="evidence" value="ECO:0007669"/>
    <property type="project" value="InterPro"/>
</dbReference>
<dbReference type="Gene3D" id="3.30.420.10">
    <property type="entry name" value="Ribonuclease H-like superfamily/Ribonuclease H"/>
    <property type="match status" value="1"/>
</dbReference>
<reference evidence="2 3" key="1">
    <citation type="journal article" date="2019" name="Commun. Biol.">
        <title>The bagworm genome reveals a unique fibroin gene that provides high tensile strength.</title>
        <authorList>
            <person name="Kono N."/>
            <person name="Nakamura H."/>
            <person name="Ohtoshi R."/>
            <person name="Tomita M."/>
            <person name="Numata K."/>
            <person name="Arakawa K."/>
        </authorList>
    </citation>
    <scope>NUCLEOTIDE SEQUENCE [LARGE SCALE GENOMIC DNA]</scope>
</reference>
<dbReference type="GO" id="GO:0046983">
    <property type="term" value="F:protein dimerization activity"/>
    <property type="evidence" value="ECO:0007669"/>
    <property type="project" value="InterPro"/>
</dbReference>
<proteinExistence type="predicted"/>
<organism evidence="2 3">
    <name type="scientific">Eumeta variegata</name>
    <name type="common">Bagworm moth</name>
    <name type="synonym">Eumeta japonica</name>
    <dbReference type="NCBI Taxonomy" id="151549"/>
    <lineage>
        <taxon>Eukaryota</taxon>
        <taxon>Metazoa</taxon>
        <taxon>Ecdysozoa</taxon>
        <taxon>Arthropoda</taxon>
        <taxon>Hexapoda</taxon>
        <taxon>Insecta</taxon>
        <taxon>Pterygota</taxon>
        <taxon>Neoptera</taxon>
        <taxon>Endopterygota</taxon>
        <taxon>Lepidoptera</taxon>
        <taxon>Glossata</taxon>
        <taxon>Ditrysia</taxon>
        <taxon>Tineoidea</taxon>
        <taxon>Psychidae</taxon>
        <taxon>Oiketicinae</taxon>
        <taxon>Eumeta</taxon>
    </lineage>
</organism>
<gene>
    <name evidence="2" type="ORF">EVAR_30775_1</name>
</gene>
<evidence type="ECO:0000313" key="2">
    <source>
        <dbReference type="EMBL" id="GBP34221.1"/>
    </source>
</evidence>
<dbReference type="EMBL" id="BGZK01000285">
    <property type="protein sequence ID" value="GBP34221.1"/>
    <property type="molecule type" value="Genomic_DNA"/>
</dbReference>
<feature type="domain" description="Tc1-like transposase DDE" evidence="1">
    <location>
        <begin position="45"/>
        <end position="128"/>
    </location>
</feature>
<dbReference type="InterPro" id="IPR038717">
    <property type="entry name" value="Tc1-like_DDE_dom"/>
</dbReference>